<evidence type="ECO:0000259" key="5">
    <source>
        <dbReference type="PROSITE" id="PS50111"/>
    </source>
</evidence>
<dbReference type="GO" id="GO:0006935">
    <property type="term" value="P:chemotaxis"/>
    <property type="evidence" value="ECO:0007669"/>
    <property type="project" value="UniProtKB-KW"/>
</dbReference>
<feature type="transmembrane region" description="Helical" evidence="4">
    <location>
        <begin position="93"/>
        <end position="113"/>
    </location>
</feature>
<keyword evidence="4" id="KW-0472">Membrane</keyword>
<dbReference type="InterPro" id="IPR004090">
    <property type="entry name" value="Chemotax_Me-accpt_rcpt"/>
</dbReference>
<dbReference type="PANTHER" id="PTHR43531">
    <property type="entry name" value="PROTEIN ICFG"/>
    <property type="match status" value="1"/>
</dbReference>
<accession>A0A556QJX2</accession>
<keyword evidence="7" id="KW-1185">Reference proteome</keyword>
<proteinExistence type="inferred from homology"/>
<feature type="domain" description="Methyl-accepting transducer" evidence="5">
    <location>
        <begin position="235"/>
        <end position="465"/>
    </location>
</feature>
<dbReference type="GO" id="GO:0005886">
    <property type="term" value="C:plasma membrane"/>
    <property type="evidence" value="ECO:0007669"/>
    <property type="project" value="TreeGrafter"/>
</dbReference>
<gene>
    <name evidence="6" type="ORF">FPL22_12395</name>
</gene>
<dbReference type="InterPro" id="IPR051310">
    <property type="entry name" value="MCP_chemotaxis"/>
</dbReference>
<dbReference type="Proteomes" id="UP000315648">
    <property type="component" value="Unassembled WGS sequence"/>
</dbReference>
<dbReference type="AlphaFoldDB" id="A0A556QJX2"/>
<dbReference type="GO" id="GO:0004888">
    <property type="term" value="F:transmembrane signaling receptor activity"/>
    <property type="evidence" value="ECO:0007669"/>
    <property type="project" value="InterPro"/>
</dbReference>
<evidence type="ECO:0000256" key="3">
    <source>
        <dbReference type="PROSITE-ProRule" id="PRU00284"/>
    </source>
</evidence>
<name>A0A556QJX2_9BACT</name>
<dbReference type="Pfam" id="PF00015">
    <property type="entry name" value="MCPsignal"/>
    <property type="match status" value="1"/>
</dbReference>
<dbReference type="GO" id="GO:0007165">
    <property type="term" value="P:signal transduction"/>
    <property type="evidence" value="ECO:0007669"/>
    <property type="project" value="UniProtKB-KW"/>
</dbReference>
<dbReference type="EMBL" id="VMBG01000002">
    <property type="protein sequence ID" value="TSJ76911.1"/>
    <property type="molecule type" value="Genomic_DNA"/>
</dbReference>
<keyword evidence="3" id="KW-0807">Transducer</keyword>
<reference evidence="6 7" key="1">
    <citation type="submission" date="2019-07" db="EMBL/GenBank/DDBJ databases">
        <title>Description of 53C-WASEF.</title>
        <authorList>
            <person name="Pitt A."/>
            <person name="Hahn M.W."/>
        </authorList>
    </citation>
    <scope>NUCLEOTIDE SEQUENCE [LARGE SCALE GENOMIC DNA]</scope>
    <source>
        <strain evidence="6 7">53C-WASEF</strain>
    </source>
</reference>
<evidence type="ECO:0000313" key="6">
    <source>
        <dbReference type="EMBL" id="TSJ76911.1"/>
    </source>
</evidence>
<dbReference type="PANTHER" id="PTHR43531:SF11">
    <property type="entry name" value="METHYL-ACCEPTING CHEMOTAXIS PROTEIN 3"/>
    <property type="match status" value="1"/>
</dbReference>
<organism evidence="6 7">
    <name type="scientific">Rariglobus hedericola</name>
    <dbReference type="NCBI Taxonomy" id="2597822"/>
    <lineage>
        <taxon>Bacteria</taxon>
        <taxon>Pseudomonadati</taxon>
        <taxon>Verrucomicrobiota</taxon>
        <taxon>Opitutia</taxon>
        <taxon>Opitutales</taxon>
        <taxon>Opitutaceae</taxon>
        <taxon>Rariglobus</taxon>
    </lineage>
</organism>
<dbReference type="SUPFAM" id="SSF58104">
    <property type="entry name" value="Methyl-accepting chemotaxis protein (MCP) signaling domain"/>
    <property type="match status" value="1"/>
</dbReference>
<evidence type="ECO:0000256" key="2">
    <source>
        <dbReference type="ARBA" id="ARBA00029447"/>
    </source>
</evidence>
<feature type="transmembrane region" description="Helical" evidence="4">
    <location>
        <begin position="67"/>
        <end position="87"/>
    </location>
</feature>
<feature type="transmembrane region" description="Helical" evidence="4">
    <location>
        <begin position="149"/>
        <end position="182"/>
    </location>
</feature>
<dbReference type="PROSITE" id="PS50111">
    <property type="entry name" value="CHEMOTAXIS_TRANSDUC_2"/>
    <property type="match status" value="1"/>
</dbReference>
<evidence type="ECO:0000256" key="1">
    <source>
        <dbReference type="ARBA" id="ARBA00022500"/>
    </source>
</evidence>
<dbReference type="SMART" id="SM00283">
    <property type="entry name" value="MA"/>
    <property type="match status" value="1"/>
</dbReference>
<dbReference type="Gene3D" id="1.10.287.950">
    <property type="entry name" value="Methyl-accepting chemotaxis protein"/>
    <property type="match status" value="1"/>
</dbReference>
<dbReference type="PRINTS" id="PR00260">
    <property type="entry name" value="CHEMTRNSDUCR"/>
</dbReference>
<dbReference type="OrthoDB" id="9816519at2"/>
<keyword evidence="4" id="KW-1133">Transmembrane helix</keyword>
<evidence type="ECO:0000313" key="7">
    <source>
        <dbReference type="Proteomes" id="UP000315648"/>
    </source>
</evidence>
<feature type="transmembrane region" description="Helical" evidence="4">
    <location>
        <begin position="194"/>
        <end position="218"/>
    </location>
</feature>
<protein>
    <recommendedName>
        <fullName evidence="5">Methyl-accepting transducer domain-containing protein</fullName>
    </recommendedName>
</protein>
<comment type="similarity">
    <text evidence="2">Belongs to the methyl-accepting chemotaxis (MCP) protein family.</text>
</comment>
<evidence type="ECO:0000256" key="4">
    <source>
        <dbReference type="SAM" id="Phobius"/>
    </source>
</evidence>
<keyword evidence="1" id="KW-0145">Chemotaxis</keyword>
<feature type="transmembrane region" description="Helical" evidence="4">
    <location>
        <begin position="120"/>
        <end position="143"/>
    </location>
</feature>
<comment type="caution">
    <text evidence="6">The sequence shown here is derived from an EMBL/GenBank/DDBJ whole genome shotgun (WGS) entry which is preliminary data.</text>
</comment>
<sequence length="499" mass="52010">MERPVSRSGSGGGGRDAAGYRFIETGGPWRGGCAVCAGGMRERLAAGRQDEGSFYLMSYEQKHIASVSRWFLLAYWAHVPVFATIAYYRGTSILSAVLIGALVVSGPTLLHLLRRGSLMTAMAMGVGGLALSAQLIHLGGGMIEMHFHVFVLLPLLAVFGRVPVVLAGAVTIAVHHVAFFFFLPSSLFNYNATLWIVVLHALFVVLAAGPGCLIARMFGNYVVGAGQVMGDLGGAGAALTTSSDELSSASMSASEDANVQAAAVEEISATLVEFSTQARLSKDRLTTVKIKQLAQMRTALGEIETSGAKLNTTMNGVRESSQAITKIVKTIEEIAFQTNILALNAAVEAARAGEVGAGFAVVAGEVRMLAGRAAQAAQETAGLVTLAAERGAEGVRVNLEVSSRLSLVQGAFRELDSLVGDVAQTLDQQVAGVDQITAAMGSIDNNAQAGSARSEELSATAIALREQAGLVSGAIGELERLTGRQRRESDGKSKLGLAA</sequence>
<keyword evidence="4" id="KW-0812">Transmembrane</keyword>
<dbReference type="InterPro" id="IPR004089">
    <property type="entry name" value="MCPsignal_dom"/>
</dbReference>